<protein>
    <submittedName>
        <fullName evidence="1">Uncharacterized protein</fullName>
    </submittedName>
</protein>
<proteinExistence type="predicted"/>
<reference evidence="1 2" key="1">
    <citation type="submission" date="2016-05" db="EMBL/GenBank/DDBJ databases">
        <authorList>
            <person name="Gu J."/>
        </authorList>
    </citation>
    <scope>NUCLEOTIDE SEQUENCE [LARGE SCALE GENOMIC DNA]</scope>
    <source>
        <strain evidence="1 2">ACCC40021</strain>
    </source>
</reference>
<evidence type="ECO:0000313" key="1">
    <source>
        <dbReference type="EMBL" id="APY88198.1"/>
    </source>
</evidence>
<keyword evidence="2" id="KW-1185">Reference proteome</keyword>
<gene>
    <name evidence="1" type="ORF">A7J05_23140</name>
</gene>
<accession>A0ABN4VKU2</accession>
<dbReference type="Proteomes" id="UP000187191">
    <property type="component" value="Chromosome"/>
</dbReference>
<name>A0ABN4VKU2_9ACTN</name>
<sequence length="82" mass="8994">MRHTADTITDDDLDALYARADRAEAAIARVRGVATQLEEFAENALRVDDQKLYRTIASDLRAKVDDVPGPAATEATEPAEQH</sequence>
<dbReference type="EMBL" id="CP015588">
    <property type="protein sequence ID" value="APY88198.1"/>
    <property type="molecule type" value="Genomic_DNA"/>
</dbReference>
<evidence type="ECO:0000313" key="2">
    <source>
        <dbReference type="Proteomes" id="UP000187191"/>
    </source>
</evidence>
<organism evidence="1 2">
    <name type="scientific">Streptomyces alfalfae</name>
    <dbReference type="NCBI Taxonomy" id="1642299"/>
    <lineage>
        <taxon>Bacteria</taxon>
        <taxon>Bacillati</taxon>
        <taxon>Actinomycetota</taxon>
        <taxon>Actinomycetes</taxon>
        <taxon>Kitasatosporales</taxon>
        <taxon>Streptomycetaceae</taxon>
        <taxon>Streptomyces</taxon>
    </lineage>
</organism>
<dbReference type="RefSeq" id="WP_076686156.1">
    <property type="nucleotide sequence ID" value="NZ_CP015588.1"/>
</dbReference>